<reference evidence="2" key="1">
    <citation type="submission" date="2020-08" db="EMBL/GenBank/DDBJ databases">
        <title>Multicomponent nature underlies the extraordinary mechanical properties of spider dragline silk.</title>
        <authorList>
            <person name="Kono N."/>
            <person name="Nakamura H."/>
            <person name="Mori M."/>
            <person name="Yoshida Y."/>
            <person name="Ohtoshi R."/>
            <person name="Malay A.D."/>
            <person name="Moran D.A.P."/>
            <person name="Tomita M."/>
            <person name="Numata K."/>
            <person name="Arakawa K."/>
        </authorList>
    </citation>
    <scope>NUCLEOTIDE SEQUENCE</scope>
</reference>
<accession>A0A8X6RU97</accession>
<gene>
    <name evidence="2" type="primary">X975_02615</name>
    <name evidence="2" type="ORF">TNCV_2841861</name>
</gene>
<proteinExistence type="predicted"/>
<dbReference type="Proteomes" id="UP000887159">
    <property type="component" value="Unassembled WGS sequence"/>
</dbReference>
<dbReference type="PANTHER" id="PTHR23022:SF135">
    <property type="entry name" value="SI:DKEY-77F5.3"/>
    <property type="match status" value="1"/>
</dbReference>
<organism evidence="2 3">
    <name type="scientific">Trichonephila clavipes</name>
    <name type="common">Golden silk orbweaver</name>
    <name type="synonym">Nephila clavipes</name>
    <dbReference type="NCBI Taxonomy" id="2585209"/>
    <lineage>
        <taxon>Eukaryota</taxon>
        <taxon>Metazoa</taxon>
        <taxon>Ecdysozoa</taxon>
        <taxon>Arthropoda</taxon>
        <taxon>Chelicerata</taxon>
        <taxon>Arachnida</taxon>
        <taxon>Araneae</taxon>
        <taxon>Araneomorphae</taxon>
        <taxon>Entelegynae</taxon>
        <taxon>Araneoidea</taxon>
        <taxon>Nephilidae</taxon>
        <taxon>Trichonephila</taxon>
    </lineage>
</organism>
<evidence type="ECO:0000313" key="2">
    <source>
        <dbReference type="EMBL" id="GFX97626.1"/>
    </source>
</evidence>
<name>A0A8X6RU97_TRICX</name>
<evidence type="ECO:0000313" key="3">
    <source>
        <dbReference type="Proteomes" id="UP000887159"/>
    </source>
</evidence>
<dbReference type="PANTHER" id="PTHR23022">
    <property type="entry name" value="TRANSPOSABLE ELEMENT-RELATED"/>
    <property type="match status" value="1"/>
</dbReference>
<keyword evidence="3" id="KW-1185">Reference proteome</keyword>
<dbReference type="Gene3D" id="3.30.420.10">
    <property type="entry name" value="Ribonuclease H-like superfamily/Ribonuclease H"/>
    <property type="match status" value="1"/>
</dbReference>
<dbReference type="InterPro" id="IPR052338">
    <property type="entry name" value="Transposase_5"/>
</dbReference>
<comment type="caution">
    <text evidence="2">The sequence shown here is derived from an EMBL/GenBank/DDBJ whole genome shotgun (WGS) entry which is preliminary data.</text>
</comment>
<protein>
    <submittedName>
        <fullName evidence="2">Transposable element Tcb2 transposase</fullName>
    </submittedName>
</protein>
<feature type="domain" description="Tc1-like transposase DDE" evidence="1">
    <location>
        <begin position="22"/>
        <end position="162"/>
    </location>
</feature>
<dbReference type="Pfam" id="PF13358">
    <property type="entry name" value="DDE_3"/>
    <property type="match status" value="1"/>
</dbReference>
<sequence length="169" mass="19404">MVVNDSTASFRQLIARWSTATDESRFSLWDHDGRIRVRRYASERCLPECVIERHSGLTPGVMVWGAISYRGRSNLLRIEGNHNSNRYVHEVLQPEIVSFLQDIPEAIFQQDNARSHNANTVRDFCSAQPLQLLPWPAYSPDMSPIEHVWYLVGRCLARDPRPAASKDEL</sequence>
<dbReference type="InterPro" id="IPR038717">
    <property type="entry name" value="Tc1-like_DDE_dom"/>
</dbReference>
<evidence type="ECO:0000259" key="1">
    <source>
        <dbReference type="Pfam" id="PF13358"/>
    </source>
</evidence>
<dbReference type="InterPro" id="IPR036397">
    <property type="entry name" value="RNaseH_sf"/>
</dbReference>
<dbReference type="EMBL" id="BMAU01021198">
    <property type="protein sequence ID" value="GFX97626.1"/>
    <property type="molecule type" value="Genomic_DNA"/>
</dbReference>
<dbReference type="GO" id="GO:0003676">
    <property type="term" value="F:nucleic acid binding"/>
    <property type="evidence" value="ECO:0007669"/>
    <property type="project" value="InterPro"/>
</dbReference>
<dbReference type="AlphaFoldDB" id="A0A8X6RU97"/>